<dbReference type="InterPro" id="IPR001841">
    <property type="entry name" value="Znf_RING"/>
</dbReference>
<keyword evidence="3 6" id="KW-0863">Zinc-finger</keyword>
<dbReference type="InterPro" id="IPR051051">
    <property type="entry name" value="E3_ubiq-ligase_TRIM/RNF"/>
</dbReference>
<accession>A0AAJ7UA22</accession>
<gene>
    <name evidence="11" type="primary">LOC116954764</name>
</gene>
<dbReference type="Pfam" id="PF00622">
    <property type="entry name" value="SPRY"/>
    <property type="match status" value="1"/>
</dbReference>
<evidence type="ECO:0000256" key="2">
    <source>
        <dbReference type="ARBA" id="ARBA00022723"/>
    </source>
</evidence>
<dbReference type="InterPro" id="IPR043136">
    <property type="entry name" value="B30.2/SPRY_sf"/>
</dbReference>
<protein>
    <submittedName>
        <fullName evidence="11">E3 ubiquitin/ISG15 ligase TRIM25-like</fullName>
    </submittedName>
</protein>
<feature type="coiled-coil region" evidence="7">
    <location>
        <begin position="84"/>
        <end position="118"/>
    </location>
</feature>
<proteinExistence type="predicted"/>
<dbReference type="InterPro" id="IPR003877">
    <property type="entry name" value="SPRY_dom"/>
</dbReference>
<dbReference type="GO" id="GO:0005737">
    <property type="term" value="C:cytoplasm"/>
    <property type="evidence" value="ECO:0007669"/>
    <property type="project" value="UniProtKB-ARBA"/>
</dbReference>
<dbReference type="KEGG" id="pmrn:116954764"/>
<dbReference type="SMART" id="SM00449">
    <property type="entry name" value="SPRY"/>
    <property type="match status" value="1"/>
</dbReference>
<organism evidence="10 11">
    <name type="scientific">Petromyzon marinus</name>
    <name type="common">Sea lamprey</name>
    <dbReference type="NCBI Taxonomy" id="7757"/>
    <lineage>
        <taxon>Eukaryota</taxon>
        <taxon>Metazoa</taxon>
        <taxon>Chordata</taxon>
        <taxon>Craniata</taxon>
        <taxon>Vertebrata</taxon>
        <taxon>Cyclostomata</taxon>
        <taxon>Hyperoartia</taxon>
        <taxon>Petromyzontiformes</taxon>
        <taxon>Petromyzontidae</taxon>
        <taxon>Petromyzon</taxon>
    </lineage>
</organism>
<dbReference type="SUPFAM" id="SSF49899">
    <property type="entry name" value="Concanavalin A-like lectins/glucanases"/>
    <property type="match status" value="1"/>
</dbReference>
<name>A0AAJ7UA22_PETMA</name>
<evidence type="ECO:0000256" key="3">
    <source>
        <dbReference type="ARBA" id="ARBA00022771"/>
    </source>
</evidence>
<dbReference type="Gene3D" id="3.30.40.10">
    <property type="entry name" value="Zinc/RING finger domain, C3HC4 (zinc finger)"/>
    <property type="match status" value="1"/>
</dbReference>
<keyword evidence="5" id="KW-0391">Immunity</keyword>
<dbReference type="PROSITE" id="PS00518">
    <property type="entry name" value="ZF_RING_1"/>
    <property type="match status" value="1"/>
</dbReference>
<evidence type="ECO:0000256" key="6">
    <source>
        <dbReference type="PROSITE-ProRule" id="PRU00175"/>
    </source>
</evidence>
<reference evidence="11" key="1">
    <citation type="submission" date="2025-08" db="UniProtKB">
        <authorList>
            <consortium name="RefSeq"/>
        </authorList>
    </citation>
    <scope>IDENTIFICATION</scope>
    <source>
        <tissue evidence="11">Sperm</tissue>
    </source>
</reference>
<keyword evidence="4" id="KW-0862">Zinc</keyword>
<keyword evidence="7" id="KW-0175">Coiled coil</keyword>
<dbReference type="SUPFAM" id="SSF57850">
    <property type="entry name" value="RING/U-box"/>
    <property type="match status" value="1"/>
</dbReference>
<keyword evidence="2" id="KW-0479">Metal-binding</keyword>
<dbReference type="Gene3D" id="2.60.120.920">
    <property type="match status" value="1"/>
</dbReference>
<dbReference type="InterPro" id="IPR001870">
    <property type="entry name" value="B30.2/SPRY"/>
</dbReference>
<dbReference type="SMART" id="SM00184">
    <property type="entry name" value="RING"/>
    <property type="match status" value="1"/>
</dbReference>
<evidence type="ECO:0000256" key="5">
    <source>
        <dbReference type="ARBA" id="ARBA00022859"/>
    </source>
</evidence>
<evidence type="ECO:0000256" key="1">
    <source>
        <dbReference type="ARBA" id="ARBA00022588"/>
    </source>
</evidence>
<dbReference type="PANTHER" id="PTHR25465:SF11">
    <property type="entry name" value="TRIPARTITE MOTIF CONTAINING 14"/>
    <property type="match status" value="1"/>
</dbReference>
<dbReference type="Proteomes" id="UP001318040">
    <property type="component" value="Chromosome 56"/>
</dbReference>
<feature type="domain" description="RING-type" evidence="8">
    <location>
        <begin position="10"/>
        <end position="51"/>
    </location>
</feature>
<keyword evidence="1" id="KW-0399">Innate immunity</keyword>
<dbReference type="PROSITE" id="PS50188">
    <property type="entry name" value="B302_SPRY"/>
    <property type="match status" value="1"/>
</dbReference>
<dbReference type="InterPro" id="IPR013083">
    <property type="entry name" value="Znf_RING/FYVE/PHD"/>
</dbReference>
<dbReference type="InterPro" id="IPR006574">
    <property type="entry name" value="PRY"/>
</dbReference>
<dbReference type="InterPro" id="IPR013320">
    <property type="entry name" value="ConA-like_dom_sf"/>
</dbReference>
<feature type="domain" description="B30.2/SPRY" evidence="9">
    <location>
        <begin position="226"/>
        <end position="422"/>
    </location>
</feature>
<dbReference type="GO" id="GO:0008270">
    <property type="term" value="F:zinc ion binding"/>
    <property type="evidence" value="ECO:0007669"/>
    <property type="project" value="UniProtKB-KW"/>
</dbReference>
<evidence type="ECO:0000313" key="11">
    <source>
        <dbReference type="RefSeq" id="XP_032831436.1"/>
    </source>
</evidence>
<evidence type="ECO:0000256" key="7">
    <source>
        <dbReference type="SAM" id="Coils"/>
    </source>
</evidence>
<dbReference type="AlphaFoldDB" id="A0AAJ7UA22"/>
<dbReference type="InterPro" id="IPR003879">
    <property type="entry name" value="Butyrophylin_SPRY"/>
</dbReference>
<evidence type="ECO:0000259" key="9">
    <source>
        <dbReference type="PROSITE" id="PS50188"/>
    </source>
</evidence>
<dbReference type="RefSeq" id="XP_032831436.1">
    <property type="nucleotide sequence ID" value="XM_032975545.1"/>
</dbReference>
<evidence type="ECO:0000256" key="4">
    <source>
        <dbReference type="ARBA" id="ARBA00022833"/>
    </source>
</evidence>
<dbReference type="Pfam" id="PF15227">
    <property type="entry name" value="zf-C3HC4_4"/>
    <property type="match status" value="1"/>
</dbReference>
<dbReference type="SMART" id="SM00589">
    <property type="entry name" value="PRY"/>
    <property type="match status" value="1"/>
</dbReference>
<evidence type="ECO:0000259" key="8">
    <source>
        <dbReference type="PROSITE" id="PS50089"/>
    </source>
</evidence>
<dbReference type="PANTHER" id="PTHR25465">
    <property type="entry name" value="B-BOX DOMAIN CONTAINING"/>
    <property type="match status" value="1"/>
</dbReference>
<sequence>MAHEDIDLRCPICLSTFACPSTLSCGHSFCIKCLEDAWRAADSPSRCPQCRAVFHVRPQLKMSVALASMVERLRAGSPKRVEEETRAVEEREEAVATVRRMEEEAVSTVRRMEATREDVQDSIVRSKARISGKFARMRARLDEDEVASLRRTDVAGHELLVCVDESITYYTREVGELQAAANRLRHLAQESGSLTALQGHMKMMLRTERSPPPAPPPSDLSVLDDMSWLSGVVEKFRLSTLYGCSPTLDPNLADNKLEISLDRHTMTRSGGSQPHPHRCPQRVDWYYEALCSESFSSGRHYWEVDVGGPGWCQVGVAYRMFPRKGSGTSSLGSNRTSWILWKNDDGCSACHDGAKTSLSVERPPCRVGVYLDWDAGLLSFYRTDTLELLHSFRHAFARPLHPVLCLGDDKESLTILDLSPASAPRE</sequence>
<dbReference type="GO" id="GO:0045087">
    <property type="term" value="P:innate immune response"/>
    <property type="evidence" value="ECO:0007669"/>
    <property type="project" value="UniProtKB-KW"/>
</dbReference>
<dbReference type="PROSITE" id="PS50089">
    <property type="entry name" value="ZF_RING_2"/>
    <property type="match status" value="1"/>
</dbReference>
<keyword evidence="10" id="KW-1185">Reference proteome</keyword>
<evidence type="ECO:0000313" key="10">
    <source>
        <dbReference type="Proteomes" id="UP001318040"/>
    </source>
</evidence>
<dbReference type="InterPro" id="IPR017907">
    <property type="entry name" value="Znf_RING_CS"/>
</dbReference>
<dbReference type="PRINTS" id="PR01407">
    <property type="entry name" value="BUTYPHLNCDUF"/>
</dbReference>